<sequence>MITSALVRSRSRSPRSSCEDNRTQRSSRECKKRSWADIVDSELHPKEEDIDSSQLIEVSDDKHRLLTGSCTRNMSNDMRKQVHGRYKLPKVEATRAPRMDPVIKTLAPQVARRADKELAQIQTFVLDALAPISSILENIDGMTAKDVTEASMAATEMLGNANVKVSCLRREKAGKHPLIEI</sequence>
<dbReference type="AlphaFoldDB" id="A0A1X7V9B1"/>
<dbReference type="InParanoid" id="A0A1X7V9B1"/>
<organism evidence="2">
    <name type="scientific">Amphimedon queenslandica</name>
    <name type="common">Sponge</name>
    <dbReference type="NCBI Taxonomy" id="400682"/>
    <lineage>
        <taxon>Eukaryota</taxon>
        <taxon>Metazoa</taxon>
        <taxon>Porifera</taxon>
        <taxon>Demospongiae</taxon>
        <taxon>Heteroscleromorpha</taxon>
        <taxon>Haplosclerida</taxon>
        <taxon>Niphatidae</taxon>
        <taxon>Amphimedon</taxon>
    </lineage>
</organism>
<reference evidence="2" key="1">
    <citation type="submission" date="2017-05" db="UniProtKB">
        <authorList>
            <consortium name="EnsemblMetazoa"/>
        </authorList>
    </citation>
    <scope>IDENTIFICATION</scope>
</reference>
<evidence type="ECO:0000256" key="1">
    <source>
        <dbReference type="SAM" id="MobiDB-lite"/>
    </source>
</evidence>
<proteinExistence type="predicted"/>
<accession>A0A1X7V9B1</accession>
<name>A0A1X7V9B1_AMPQE</name>
<feature type="compositionally biased region" description="Basic and acidic residues" evidence="1">
    <location>
        <begin position="17"/>
        <end position="31"/>
    </location>
</feature>
<feature type="region of interest" description="Disordered" evidence="1">
    <location>
        <begin position="1"/>
        <end position="31"/>
    </location>
</feature>
<evidence type="ECO:0000313" key="2">
    <source>
        <dbReference type="EnsemblMetazoa" id="Aqu2.1.36890_001"/>
    </source>
</evidence>
<dbReference type="EnsemblMetazoa" id="Aqu2.1.36890_001">
    <property type="protein sequence ID" value="Aqu2.1.36890_001"/>
    <property type="gene ID" value="Aqu2.1.36890"/>
</dbReference>
<protein>
    <submittedName>
        <fullName evidence="2">Uncharacterized protein</fullName>
    </submittedName>
</protein>